<sequence length="205" mass="22004">MQMRRRLGRAWAAAVAPSHNPMLRWTDRVQAWVLLVAIMLGLAIGALCTAGSIHVFRSHLEQYQDSQTHRAVAATVVETAPGHPQPHQNSTPVMAMWLVGAGGARGGENLLSYSGWVRSGRQVSGGDHVRIWIDDEGLPTTAPTPSWQAGVDAAAFGIGLGLVGAMGLVALVRLIAMPLDRIRLAQWEAEIATLAGKGRRNRPQS</sequence>
<organism evidence="2 3">
    <name type="scientific">Mycolicibacterium sphagni</name>
    <dbReference type="NCBI Taxonomy" id="1786"/>
    <lineage>
        <taxon>Bacteria</taxon>
        <taxon>Bacillati</taxon>
        <taxon>Actinomycetota</taxon>
        <taxon>Actinomycetes</taxon>
        <taxon>Mycobacteriales</taxon>
        <taxon>Mycobacteriaceae</taxon>
        <taxon>Mycolicibacterium</taxon>
    </lineage>
</organism>
<gene>
    <name evidence="2" type="ORF">CG716_03675</name>
</gene>
<feature type="transmembrane region" description="Helical" evidence="1">
    <location>
        <begin position="153"/>
        <end position="176"/>
    </location>
</feature>
<feature type="transmembrane region" description="Helical" evidence="1">
    <location>
        <begin position="32"/>
        <end position="56"/>
    </location>
</feature>
<keyword evidence="1" id="KW-1133">Transmembrane helix</keyword>
<protein>
    <submittedName>
        <fullName evidence="2">Uncharacterized protein</fullName>
    </submittedName>
</protein>
<dbReference type="PANTHER" id="PTHR42305:SF1">
    <property type="entry name" value="MEMBRANE PROTEIN RV1733C-RELATED"/>
    <property type="match status" value="1"/>
</dbReference>
<evidence type="ECO:0000313" key="3">
    <source>
        <dbReference type="Proteomes" id="UP000216063"/>
    </source>
</evidence>
<name>A0A255DT19_9MYCO</name>
<dbReference type="Proteomes" id="UP000216063">
    <property type="component" value="Unassembled WGS sequence"/>
</dbReference>
<evidence type="ECO:0000256" key="1">
    <source>
        <dbReference type="SAM" id="Phobius"/>
    </source>
</evidence>
<evidence type="ECO:0000313" key="2">
    <source>
        <dbReference type="EMBL" id="OYN82364.1"/>
    </source>
</evidence>
<reference evidence="2 3" key="1">
    <citation type="submission" date="2017-07" db="EMBL/GenBank/DDBJ databases">
        <title>The new phylogeny of genus Mycobacterium.</title>
        <authorList>
            <person name="Tortoli E."/>
            <person name="Trovato A."/>
            <person name="Cirillo D.M."/>
        </authorList>
    </citation>
    <scope>NUCLEOTIDE SEQUENCE [LARGE SCALE GENOMIC DNA]</scope>
    <source>
        <strain evidence="2 3">ATCC 33027</strain>
    </source>
</reference>
<keyword evidence="1" id="KW-0812">Transmembrane</keyword>
<accession>A0A255DT19</accession>
<keyword evidence="3" id="KW-1185">Reference proteome</keyword>
<dbReference type="EMBL" id="NOZR01000002">
    <property type="protein sequence ID" value="OYN82364.1"/>
    <property type="molecule type" value="Genomic_DNA"/>
</dbReference>
<proteinExistence type="predicted"/>
<comment type="caution">
    <text evidence="2">The sequence shown here is derived from an EMBL/GenBank/DDBJ whole genome shotgun (WGS) entry which is preliminary data.</text>
</comment>
<dbReference type="PANTHER" id="PTHR42305">
    <property type="entry name" value="MEMBRANE PROTEIN RV1733C-RELATED"/>
    <property type="match status" value="1"/>
</dbReference>
<dbReference type="InterPro" id="IPR039708">
    <property type="entry name" value="MT1774/Rv1733c-like"/>
</dbReference>
<keyword evidence="1" id="KW-0472">Membrane</keyword>
<dbReference type="AlphaFoldDB" id="A0A255DT19"/>